<name>A0ABD2AQZ0_VESMC</name>
<keyword evidence="3" id="KW-1185">Reference proteome</keyword>
<evidence type="ECO:0000256" key="1">
    <source>
        <dbReference type="SAM" id="Phobius"/>
    </source>
</evidence>
<organism evidence="2 3">
    <name type="scientific">Vespula maculifrons</name>
    <name type="common">Eastern yellow jacket</name>
    <name type="synonym">Wasp</name>
    <dbReference type="NCBI Taxonomy" id="7453"/>
    <lineage>
        <taxon>Eukaryota</taxon>
        <taxon>Metazoa</taxon>
        <taxon>Ecdysozoa</taxon>
        <taxon>Arthropoda</taxon>
        <taxon>Hexapoda</taxon>
        <taxon>Insecta</taxon>
        <taxon>Pterygota</taxon>
        <taxon>Neoptera</taxon>
        <taxon>Endopterygota</taxon>
        <taxon>Hymenoptera</taxon>
        <taxon>Apocrita</taxon>
        <taxon>Aculeata</taxon>
        <taxon>Vespoidea</taxon>
        <taxon>Vespidae</taxon>
        <taxon>Vespinae</taxon>
        <taxon>Vespula</taxon>
    </lineage>
</organism>
<gene>
    <name evidence="2" type="ORF">V1477_019516</name>
</gene>
<evidence type="ECO:0000313" key="2">
    <source>
        <dbReference type="EMBL" id="KAL2722925.1"/>
    </source>
</evidence>
<dbReference type="Proteomes" id="UP001607303">
    <property type="component" value="Unassembled WGS sequence"/>
</dbReference>
<accession>A0ABD2AQZ0</accession>
<feature type="transmembrane region" description="Helical" evidence="1">
    <location>
        <begin position="52"/>
        <end position="73"/>
    </location>
</feature>
<sequence length="181" mass="20884">MQYPSLFLILLFELVSNWLLSAFIRKQILLLFKIGHLTEYNYLVYKVLLRNVHLLLILLFIIPNNSLLLFRIVPNNIVRFANNFVASDALVKKLSVVIFLQHPVNSSTILRTTNSPGGIDDDRDFSFLKYGKFFIMYLLLVSDINQNLMPNLSGLNILCSGIIAHQQSDSYRACNYFDYSQ</sequence>
<keyword evidence="1" id="KW-0472">Membrane</keyword>
<keyword evidence="1" id="KW-1133">Transmembrane helix</keyword>
<proteinExistence type="predicted"/>
<dbReference type="AlphaFoldDB" id="A0ABD2AQZ0"/>
<reference evidence="2 3" key="1">
    <citation type="journal article" date="2024" name="Ann. Entomol. Soc. Am.">
        <title>Genomic analyses of the southern and eastern yellowjacket wasps (Hymenoptera: Vespidae) reveal evolutionary signatures of social life.</title>
        <authorList>
            <person name="Catto M.A."/>
            <person name="Caine P.B."/>
            <person name="Orr S.E."/>
            <person name="Hunt B.G."/>
            <person name="Goodisman M.A.D."/>
        </authorList>
    </citation>
    <scope>NUCLEOTIDE SEQUENCE [LARGE SCALE GENOMIC DNA]</scope>
    <source>
        <strain evidence="2">232</strain>
        <tissue evidence="2">Head and thorax</tissue>
    </source>
</reference>
<dbReference type="EMBL" id="JAYRBN010000115">
    <property type="protein sequence ID" value="KAL2722925.1"/>
    <property type="molecule type" value="Genomic_DNA"/>
</dbReference>
<comment type="caution">
    <text evidence="2">The sequence shown here is derived from an EMBL/GenBank/DDBJ whole genome shotgun (WGS) entry which is preliminary data.</text>
</comment>
<keyword evidence="1" id="KW-0812">Transmembrane</keyword>
<evidence type="ECO:0000313" key="3">
    <source>
        <dbReference type="Proteomes" id="UP001607303"/>
    </source>
</evidence>
<feature type="transmembrane region" description="Helical" evidence="1">
    <location>
        <begin position="6"/>
        <end position="24"/>
    </location>
</feature>
<protein>
    <submittedName>
        <fullName evidence="2">Uncharacterized protein</fullName>
    </submittedName>
</protein>